<reference evidence="2" key="1">
    <citation type="submission" date="2018-08" db="EMBL/GenBank/DDBJ databases">
        <authorList>
            <person name="Rodrigo-Torres L."/>
            <person name="Arahal R. D."/>
            <person name="Lucena T."/>
        </authorList>
    </citation>
    <scope>NUCLEOTIDE SEQUENCE [LARGE SCALE GENOMIC DNA]</scope>
    <source>
        <strain evidence="2">CECT 7235</strain>
    </source>
</reference>
<dbReference type="AlphaFoldDB" id="A0A3B0MX19"/>
<evidence type="ECO:0000313" key="1">
    <source>
        <dbReference type="EMBL" id="SUZ32356.1"/>
    </source>
</evidence>
<sequence>MTVVEGMQTILLLSRGNIHNPTLLSTLVNEYSVDRDSFVVVFFDAETKSGNSELPEGIIEMPWEDAVSLQGGAIKAVILQSLYPANARALRELASNTGLTYDKVGIIITDNEVDLWKTHFDRFGSIEAGRTKTITDDVKHALQHIDSFCCARVPFGETLELILGRHLNISDTFPIRKMLPEPTDYAVFTGRVKDDIDHLERIANRRTIMVLSKPLPYDRKRLYVRDLFRFCLFGRSRHAVTVLFWERRKPWKMWDKIEYRFIMILVSWLSPVLRRFGRPDIRIRFLASLSRHEYMTNLLRCYALVGQGRSGVGAMTEAARNGRHLVLVRGTYNERLFADSWNAPVIYRRKNIFQELVDEKHEASDFERIMAESRDRFWIFYEGIFSKKSAG</sequence>
<protein>
    <recommendedName>
        <fullName evidence="3">Glycosyltransferase subfamily 4-like N-terminal domain-containing protein</fullName>
    </recommendedName>
</protein>
<evidence type="ECO:0000313" key="2">
    <source>
        <dbReference type="Proteomes" id="UP000272908"/>
    </source>
</evidence>
<keyword evidence="2" id="KW-1185">Reference proteome</keyword>
<gene>
    <name evidence="1" type="ORF">ROE7235_02112</name>
</gene>
<proteinExistence type="predicted"/>
<accession>A0A3B0MX19</accession>
<organism evidence="1 2">
    <name type="scientific">Roseinatronobacter ekhonensis</name>
    <dbReference type="NCBI Taxonomy" id="254356"/>
    <lineage>
        <taxon>Bacteria</taxon>
        <taxon>Pseudomonadati</taxon>
        <taxon>Pseudomonadota</taxon>
        <taxon>Alphaproteobacteria</taxon>
        <taxon>Rhodobacterales</taxon>
        <taxon>Paracoccaceae</taxon>
        <taxon>Roseinatronobacter</taxon>
    </lineage>
</organism>
<dbReference type="Proteomes" id="UP000272908">
    <property type="component" value="Unassembled WGS sequence"/>
</dbReference>
<name>A0A3B0MX19_9RHOB</name>
<dbReference type="EMBL" id="UIHC01000019">
    <property type="protein sequence ID" value="SUZ32356.1"/>
    <property type="molecule type" value="Genomic_DNA"/>
</dbReference>
<evidence type="ECO:0008006" key="3">
    <source>
        <dbReference type="Google" id="ProtNLM"/>
    </source>
</evidence>
<dbReference type="RefSeq" id="WP_121095375.1">
    <property type="nucleotide sequence ID" value="NZ_UIHC01000019.1"/>
</dbReference>